<reference evidence="9 10" key="1">
    <citation type="submission" date="2016-11" db="EMBL/GenBank/DDBJ databases">
        <authorList>
            <person name="Jaros S."/>
            <person name="Januszkiewicz K."/>
            <person name="Wedrychowicz H."/>
        </authorList>
    </citation>
    <scope>NUCLEOTIDE SEQUENCE [LARGE SCALE GENOMIC DNA]</scope>
    <source>
        <strain evidence="9 10">DSM 2631</strain>
    </source>
</reference>
<evidence type="ECO:0000256" key="7">
    <source>
        <dbReference type="ARBA" id="ARBA00023211"/>
    </source>
</evidence>
<feature type="transmembrane region" description="Helical" evidence="8">
    <location>
        <begin position="127"/>
        <end position="152"/>
    </location>
</feature>
<dbReference type="EMBL" id="FQVM01000009">
    <property type="protein sequence ID" value="SHE72328.1"/>
    <property type="molecule type" value="Genomic_DNA"/>
</dbReference>
<feature type="transmembrane region" description="Helical" evidence="8">
    <location>
        <begin position="36"/>
        <end position="60"/>
    </location>
</feature>
<name>A0A1M4VTQ3_9CLOT</name>
<dbReference type="Pfam" id="PF02659">
    <property type="entry name" value="Mntp"/>
    <property type="match status" value="1"/>
</dbReference>
<comment type="similarity">
    <text evidence="8">Belongs to the MntP (TC 9.B.29) family.</text>
</comment>
<keyword evidence="2 8" id="KW-1003">Cell membrane</keyword>
<evidence type="ECO:0000256" key="8">
    <source>
        <dbReference type="HAMAP-Rule" id="MF_01521"/>
    </source>
</evidence>
<dbReference type="OrthoDB" id="1679700at2"/>
<dbReference type="GO" id="GO:0005384">
    <property type="term" value="F:manganese ion transmembrane transporter activity"/>
    <property type="evidence" value="ECO:0007669"/>
    <property type="project" value="UniProtKB-UniRule"/>
</dbReference>
<keyword evidence="7 8" id="KW-0464">Manganese</keyword>
<evidence type="ECO:0000256" key="3">
    <source>
        <dbReference type="ARBA" id="ARBA00022692"/>
    </source>
</evidence>
<evidence type="ECO:0000256" key="2">
    <source>
        <dbReference type="ARBA" id="ARBA00022475"/>
    </source>
</evidence>
<evidence type="ECO:0000256" key="1">
    <source>
        <dbReference type="ARBA" id="ARBA00022448"/>
    </source>
</evidence>
<dbReference type="InterPro" id="IPR003810">
    <property type="entry name" value="Mntp/YtaF"/>
</dbReference>
<evidence type="ECO:0000256" key="6">
    <source>
        <dbReference type="ARBA" id="ARBA00023136"/>
    </source>
</evidence>
<gene>
    <name evidence="8" type="primary">mntP</name>
    <name evidence="9" type="ORF">SAMN05443638_10915</name>
</gene>
<feature type="transmembrane region" description="Helical" evidence="8">
    <location>
        <begin position="6"/>
        <end position="24"/>
    </location>
</feature>
<accession>A0A1M4VTQ3</accession>
<dbReference type="InterPro" id="IPR022929">
    <property type="entry name" value="Put_MntP"/>
</dbReference>
<dbReference type="GO" id="GO:0005886">
    <property type="term" value="C:plasma membrane"/>
    <property type="evidence" value="ECO:0007669"/>
    <property type="project" value="UniProtKB-SubCell"/>
</dbReference>
<feature type="transmembrane region" description="Helical" evidence="8">
    <location>
        <begin position="66"/>
        <end position="88"/>
    </location>
</feature>
<dbReference type="PANTHER" id="PTHR35529:SF1">
    <property type="entry name" value="MANGANESE EFFLUX PUMP MNTP-RELATED"/>
    <property type="match status" value="1"/>
</dbReference>
<evidence type="ECO:0000313" key="10">
    <source>
        <dbReference type="Proteomes" id="UP000184035"/>
    </source>
</evidence>
<keyword evidence="3 8" id="KW-0812">Transmembrane</keyword>
<dbReference type="Proteomes" id="UP000184035">
    <property type="component" value="Unassembled WGS sequence"/>
</dbReference>
<comment type="subcellular location">
    <subcellularLocation>
        <location evidence="8">Cell membrane</location>
        <topology evidence="8">Multi-pass membrane protein</topology>
    </subcellularLocation>
</comment>
<organism evidence="9 10">
    <name type="scientific">Clostridium fallax</name>
    <dbReference type="NCBI Taxonomy" id="1533"/>
    <lineage>
        <taxon>Bacteria</taxon>
        <taxon>Bacillati</taxon>
        <taxon>Bacillota</taxon>
        <taxon>Clostridia</taxon>
        <taxon>Eubacteriales</taxon>
        <taxon>Clostridiaceae</taxon>
        <taxon>Clostridium</taxon>
    </lineage>
</organism>
<keyword evidence="6 8" id="KW-0472">Membrane</keyword>
<keyword evidence="5 8" id="KW-0406">Ion transport</keyword>
<evidence type="ECO:0000313" key="9">
    <source>
        <dbReference type="EMBL" id="SHE72328.1"/>
    </source>
</evidence>
<feature type="transmembrane region" description="Helical" evidence="8">
    <location>
        <begin position="100"/>
        <end position="121"/>
    </location>
</feature>
<keyword evidence="10" id="KW-1185">Reference proteome</keyword>
<sequence>MEFKDIIIIGIALAMDASAIALSIGINCSVKRENKLIFGLSFGFFQFFLAFLGAIFGVLFNTYITSIPQVIGGGIIAFVGVMMIKEGFEEKDKCILVKPRMYLILGISVSIDALVVGFTAFNNVNNYYSILKGTLIIGLITLILSYGAFYLSKYARKILFITQYADYIGGAMLILFGIKMMFS</sequence>
<comment type="function">
    <text evidence="8">Probably functions as a manganese efflux pump.</text>
</comment>
<feature type="transmembrane region" description="Helical" evidence="8">
    <location>
        <begin position="164"/>
        <end position="182"/>
    </location>
</feature>
<dbReference type="AlphaFoldDB" id="A0A1M4VTQ3"/>
<dbReference type="HAMAP" id="MF_01521">
    <property type="entry name" value="MntP_pump"/>
    <property type="match status" value="1"/>
</dbReference>
<proteinExistence type="inferred from homology"/>
<evidence type="ECO:0000256" key="4">
    <source>
        <dbReference type="ARBA" id="ARBA00022989"/>
    </source>
</evidence>
<dbReference type="STRING" id="1533.SAMN05443638_10915"/>
<evidence type="ECO:0000256" key="5">
    <source>
        <dbReference type="ARBA" id="ARBA00023065"/>
    </source>
</evidence>
<dbReference type="PANTHER" id="PTHR35529">
    <property type="entry name" value="MANGANESE EFFLUX PUMP MNTP-RELATED"/>
    <property type="match status" value="1"/>
</dbReference>
<keyword evidence="4 8" id="KW-1133">Transmembrane helix</keyword>
<keyword evidence="1 8" id="KW-0813">Transport</keyword>
<protein>
    <recommendedName>
        <fullName evidence="8">Putative manganese efflux pump MntP</fullName>
    </recommendedName>
</protein>
<dbReference type="RefSeq" id="WP_072894948.1">
    <property type="nucleotide sequence ID" value="NZ_FQVM01000009.1"/>
</dbReference>